<dbReference type="KEGG" id="kla:KLLA0_D10912g"/>
<dbReference type="GO" id="GO:0006874">
    <property type="term" value="P:intracellular calcium ion homeostasis"/>
    <property type="evidence" value="ECO:0007669"/>
    <property type="project" value="TreeGrafter"/>
</dbReference>
<keyword evidence="4 7" id="KW-0812">Transmembrane</keyword>
<evidence type="ECO:0000259" key="8">
    <source>
        <dbReference type="Pfam" id="PF01699"/>
    </source>
</evidence>
<dbReference type="Pfam" id="PF01699">
    <property type="entry name" value="Na_Ca_ex"/>
    <property type="match status" value="2"/>
</dbReference>
<dbReference type="GO" id="GO:0016020">
    <property type="term" value="C:membrane"/>
    <property type="evidence" value="ECO:0007669"/>
    <property type="project" value="UniProtKB-SubCell"/>
</dbReference>
<comment type="similarity">
    <text evidence="2">Belongs to the Ca(2+):cation antiporter (CaCA) (TC 2.A.19) family.</text>
</comment>
<feature type="transmembrane region" description="Helical" evidence="7">
    <location>
        <begin position="67"/>
        <end position="84"/>
    </location>
</feature>
<dbReference type="InterPro" id="IPR044880">
    <property type="entry name" value="NCX_ion-bd_dom_sf"/>
</dbReference>
<feature type="transmembrane region" description="Helical" evidence="7">
    <location>
        <begin position="160"/>
        <end position="177"/>
    </location>
</feature>
<evidence type="ECO:0000313" key="9">
    <source>
        <dbReference type="EMBL" id="CAH00644.1"/>
    </source>
</evidence>
<feature type="domain" description="Sodium/calcium exchanger membrane region" evidence="8">
    <location>
        <begin position="36"/>
        <end position="178"/>
    </location>
</feature>
<dbReference type="STRING" id="284590.Q6CR91"/>
<accession>Q6CR91</accession>
<evidence type="ECO:0000256" key="2">
    <source>
        <dbReference type="ARBA" id="ARBA00008170"/>
    </source>
</evidence>
<dbReference type="GO" id="GO:0008324">
    <property type="term" value="F:monoatomic cation transmembrane transporter activity"/>
    <property type="evidence" value="ECO:0007669"/>
    <property type="project" value="TreeGrafter"/>
</dbReference>
<feature type="transmembrane region" description="Helical" evidence="7">
    <location>
        <begin position="24"/>
        <end position="46"/>
    </location>
</feature>
<feature type="transmembrane region" description="Helical" evidence="7">
    <location>
        <begin position="135"/>
        <end position="154"/>
    </location>
</feature>
<reference evidence="9 10" key="1">
    <citation type="journal article" date="2004" name="Nature">
        <title>Genome evolution in yeasts.</title>
        <authorList>
            <consortium name="Genolevures"/>
            <person name="Dujon B."/>
            <person name="Sherman D."/>
            <person name="Fischer G."/>
            <person name="Durrens P."/>
            <person name="Casaregola S."/>
            <person name="Lafontaine I."/>
            <person name="de Montigny J."/>
            <person name="Marck C."/>
            <person name="Neuveglise C."/>
            <person name="Talla E."/>
            <person name="Goffard N."/>
            <person name="Frangeul L."/>
            <person name="Aigle M."/>
            <person name="Anthouard V."/>
            <person name="Babour A."/>
            <person name="Barbe V."/>
            <person name="Barnay S."/>
            <person name="Blanchin S."/>
            <person name="Beckerich J.M."/>
            <person name="Beyne E."/>
            <person name="Bleykasten C."/>
            <person name="Boisrame A."/>
            <person name="Boyer J."/>
            <person name="Cattolico L."/>
            <person name="Confanioleri F."/>
            <person name="de Daruvar A."/>
            <person name="Despons L."/>
            <person name="Fabre E."/>
            <person name="Fairhead C."/>
            <person name="Ferry-Dumazet H."/>
            <person name="Groppi A."/>
            <person name="Hantraye F."/>
            <person name="Hennequin C."/>
            <person name="Jauniaux N."/>
            <person name="Joyet P."/>
            <person name="Kachouri R."/>
            <person name="Kerrest A."/>
            <person name="Koszul R."/>
            <person name="Lemaire M."/>
            <person name="Lesur I."/>
            <person name="Ma L."/>
            <person name="Muller H."/>
            <person name="Nicaud J.M."/>
            <person name="Nikolski M."/>
            <person name="Oztas S."/>
            <person name="Ozier-Kalogeropoulos O."/>
            <person name="Pellenz S."/>
            <person name="Potier S."/>
            <person name="Richard G.F."/>
            <person name="Straub M.L."/>
            <person name="Suleau A."/>
            <person name="Swennene D."/>
            <person name="Tekaia F."/>
            <person name="Wesolowski-Louvel M."/>
            <person name="Westhof E."/>
            <person name="Wirth B."/>
            <person name="Zeniou-Meyer M."/>
            <person name="Zivanovic I."/>
            <person name="Bolotin-Fukuhara M."/>
            <person name="Thierry A."/>
            <person name="Bouchier C."/>
            <person name="Caudron B."/>
            <person name="Scarpelli C."/>
            <person name="Gaillardin C."/>
            <person name="Weissenbach J."/>
            <person name="Wincker P."/>
            <person name="Souciet J.L."/>
        </authorList>
    </citation>
    <scope>NUCLEOTIDE SEQUENCE [LARGE SCALE GENOMIC DNA]</scope>
    <source>
        <strain evidence="10">ATCC 8585 / CBS 2359 / DSM 70799 / NBRC 1267 / NRRL Y-1140 / WM37</strain>
    </source>
</reference>
<dbReference type="EMBL" id="CR382124">
    <property type="protein sequence ID" value="CAH00644.1"/>
    <property type="molecule type" value="Genomic_DNA"/>
</dbReference>
<comment type="subcellular location">
    <subcellularLocation>
        <location evidence="1">Membrane</location>
        <topology evidence="1">Multi-pass membrane protein</topology>
    </subcellularLocation>
</comment>
<evidence type="ECO:0000256" key="3">
    <source>
        <dbReference type="ARBA" id="ARBA00022448"/>
    </source>
</evidence>
<proteinExistence type="inferred from homology"/>
<evidence type="ECO:0000256" key="6">
    <source>
        <dbReference type="ARBA" id="ARBA00023136"/>
    </source>
</evidence>
<dbReference type="InParanoid" id="Q6CR91"/>
<dbReference type="Gene3D" id="1.20.1420.30">
    <property type="entry name" value="NCX, central ion-binding region"/>
    <property type="match status" value="2"/>
</dbReference>
<feature type="transmembrane region" description="Helical" evidence="7">
    <location>
        <begin position="537"/>
        <end position="567"/>
    </location>
</feature>
<evidence type="ECO:0000256" key="7">
    <source>
        <dbReference type="SAM" id="Phobius"/>
    </source>
</evidence>
<evidence type="ECO:0000256" key="1">
    <source>
        <dbReference type="ARBA" id="ARBA00004141"/>
    </source>
</evidence>
<feature type="transmembrane region" description="Helical" evidence="7">
    <location>
        <begin position="462"/>
        <end position="482"/>
    </location>
</feature>
<dbReference type="InterPro" id="IPR004837">
    <property type="entry name" value="NaCa_Exmemb"/>
</dbReference>
<dbReference type="OMA" id="CASDYLC"/>
<protein>
    <submittedName>
        <fullName evidence="9">KLLA0D10912p</fullName>
    </submittedName>
</protein>
<dbReference type="FunCoup" id="Q6CR91">
    <property type="interactions" value="20"/>
</dbReference>
<dbReference type="PANTHER" id="PTHR12266:SF0">
    <property type="entry name" value="MITOCHONDRIAL SODIUM_CALCIUM EXCHANGER PROTEIN"/>
    <property type="match status" value="1"/>
</dbReference>
<evidence type="ECO:0000313" key="10">
    <source>
        <dbReference type="Proteomes" id="UP000000598"/>
    </source>
</evidence>
<dbReference type="InterPro" id="IPR051359">
    <property type="entry name" value="CaCA_antiporter"/>
</dbReference>
<dbReference type="AlphaFoldDB" id="Q6CR91"/>
<gene>
    <name evidence="9" type="ORF">KLLA0_D10912g</name>
</gene>
<evidence type="ECO:0000256" key="5">
    <source>
        <dbReference type="ARBA" id="ARBA00022989"/>
    </source>
</evidence>
<feature type="transmembrane region" description="Helical" evidence="7">
    <location>
        <begin position="615"/>
        <end position="634"/>
    </location>
</feature>
<keyword evidence="5 7" id="KW-1133">Transmembrane helix</keyword>
<feature type="transmembrane region" description="Helical" evidence="7">
    <location>
        <begin position="381"/>
        <end position="403"/>
    </location>
</feature>
<evidence type="ECO:0000256" key="4">
    <source>
        <dbReference type="ARBA" id="ARBA00022692"/>
    </source>
</evidence>
<feature type="transmembrane region" description="Helical" evidence="7">
    <location>
        <begin position="582"/>
        <end position="603"/>
    </location>
</feature>
<dbReference type="eggNOG" id="KOG2399">
    <property type="taxonomic scope" value="Eukaryota"/>
</dbReference>
<dbReference type="HOGENOM" id="CLU_004979_2_1_1"/>
<feature type="transmembrane region" description="Helical" evidence="7">
    <location>
        <begin position="494"/>
        <end position="516"/>
    </location>
</feature>
<feature type="domain" description="Sodium/calcium exchanger membrane region" evidence="8">
    <location>
        <begin position="462"/>
        <end position="632"/>
    </location>
</feature>
<keyword evidence="3" id="KW-0813">Transport</keyword>
<feature type="transmembrane region" description="Helical" evidence="7">
    <location>
        <begin position="104"/>
        <end position="123"/>
    </location>
</feature>
<sequence length="638" mass="70566">MNSEPGLWLRLTHPLHLYDGVEKLTIPFMAGTITQLTLCFVLLGICASDHLCPNVAYLTKSGNTSKGVIASILLAWCNSSPDLFSNLISWLNSESPATLSLGEVLGSCGIIICIIQGLLFYCMKEQLDLTIVQRNSLVTDLLFALLAMTCVLWIVVANSVTWYASFIMVAIYVMYVVSKMKLHDSLQGTDDSNKDNIIVGSGRLENGFTMDGSIRPSLLETMDLNIVIQMLENANNNTETISMNTVRPNTFIGLQSGHSKNNNRPITEPNQRLDFISITGHERAPISTAPSQNPFKPFFDDVESVAEIPDTSPEPPLTYHDTITNSTLRMMNSMLYTLFPNLKNWSLKTLQSKIISVILSPMVMMLRLCVPQYSEETRFNFLIILLQAILAPTVGMLVIESLIDGSVSLWFWFIPGTLVILFLAGLFYLRFKRLLFFGTSLYSDSNSQNESNELVIKVSNSIGIINSILCISLLANVLIEIIELYQKLTGISKSLLGITLFAWGNSISDLMSNLAMSQLYHKLPIADSQKSAVATRFLSISLSACVGGMLLNTTIGIGLSSLIAMIFRFRTSAVPVSSSINIQFLLSISIISFTIFASIFALTRHLDLIQQNVKKVGLALCSTWLVATFINIFIEVFQ</sequence>
<keyword evidence="10" id="KW-1185">Reference proteome</keyword>
<name>Q6CR91_KLULA</name>
<dbReference type="Proteomes" id="UP000000598">
    <property type="component" value="Chromosome D"/>
</dbReference>
<keyword evidence="6 7" id="KW-0472">Membrane</keyword>
<feature type="transmembrane region" description="Helical" evidence="7">
    <location>
        <begin position="409"/>
        <end position="429"/>
    </location>
</feature>
<organism evidence="9 10">
    <name type="scientific">Kluyveromyces lactis (strain ATCC 8585 / CBS 2359 / DSM 70799 / NBRC 1267 / NRRL Y-1140 / WM37)</name>
    <name type="common">Yeast</name>
    <name type="synonym">Candida sphaerica</name>
    <dbReference type="NCBI Taxonomy" id="284590"/>
    <lineage>
        <taxon>Eukaryota</taxon>
        <taxon>Fungi</taxon>
        <taxon>Dikarya</taxon>
        <taxon>Ascomycota</taxon>
        <taxon>Saccharomycotina</taxon>
        <taxon>Saccharomycetes</taxon>
        <taxon>Saccharomycetales</taxon>
        <taxon>Saccharomycetaceae</taxon>
        <taxon>Kluyveromyces</taxon>
    </lineage>
</organism>
<dbReference type="PANTHER" id="PTHR12266">
    <property type="entry name" value="NA+/CA2+ K+ INDEPENDENT EXCHANGER"/>
    <property type="match status" value="1"/>
</dbReference>
<dbReference type="PaxDb" id="284590-Q6CR91"/>